<dbReference type="SUPFAM" id="SSF53448">
    <property type="entry name" value="Nucleotide-diphospho-sugar transferases"/>
    <property type="match status" value="1"/>
</dbReference>
<dbReference type="OrthoDB" id="9771846at2"/>
<dbReference type="InterPro" id="IPR001173">
    <property type="entry name" value="Glyco_trans_2-like"/>
</dbReference>
<dbReference type="CDD" id="cd04186">
    <property type="entry name" value="GT_2_like_c"/>
    <property type="match status" value="1"/>
</dbReference>
<sequence>MSNAKVAVVILNWNGKAYLEQFLPSVVQFSEGHQIIVADNASTDDSVAFLREHYPSIAIIENASNGGFAKGYNDALKQVDAQYYVLLNSDVEVTENWVDIMLAQLEALPNCVGIQPKVLAHHNKNVFEHAGAAGGYIDKNYYPFCRGRIFGEVEDDKGQYNGVREVFWTTGACMLIKSEAYHEVGGLDEDFFAHMEEIDLCWRLKNRGYAFYAAPDAVVYHVGGGTLNYESPNKTFLNFRNSLYMIHKNYGGILPLFMLKRLVLDGVAALQFAVKFKFKHLWAIARAHFQYYREIGKLQRKRKALQQATKNIDSNRSGFYTGSLLYARFFKGITAFSKLNQRLFK</sequence>
<dbReference type="Pfam" id="PF00535">
    <property type="entry name" value="Glycos_transf_2"/>
    <property type="match status" value="1"/>
</dbReference>
<dbReference type="GO" id="GO:0016757">
    <property type="term" value="F:glycosyltransferase activity"/>
    <property type="evidence" value="ECO:0007669"/>
    <property type="project" value="UniProtKB-KW"/>
</dbReference>
<keyword evidence="3" id="KW-0808">Transferase</keyword>
<organism evidence="5 6">
    <name type="scientific">Lishizhenia tianjinensis</name>
    <dbReference type="NCBI Taxonomy" id="477690"/>
    <lineage>
        <taxon>Bacteria</taxon>
        <taxon>Pseudomonadati</taxon>
        <taxon>Bacteroidota</taxon>
        <taxon>Flavobacteriia</taxon>
        <taxon>Flavobacteriales</taxon>
        <taxon>Crocinitomicaceae</taxon>
        <taxon>Lishizhenia</taxon>
    </lineage>
</organism>
<dbReference type="AlphaFoldDB" id="A0A1I6YGG2"/>
<proteinExistence type="inferred from homology"/>
<reference evidence="5 6" key="1">
    <citation type="submission" date="2016-10" db="EMBL/GenBank/DDBJ databases">
        <authorList>
            <person name="de Groot N.N."/>
        </authorList>
    </citation>
    <scope>NUCLEOTIDE SEQUENCE [LARGE SCALE GENOMIC DNA]</scope>
    <source>
        <strain evidence="5 6">CGMCC 1.7005</strain>
    </source>
</reference>
<feature type="domain" description="Glycosyltransferase 2-like" evidence="4">
    <location>
        <begin position="8"/>
        <end position="115"/>
    </location>
</feature>
<dbReference type="EMBL" id="FPAS01000001">
    <property type="protein sequence ID" value="SFT49616.1"/>
    <property type="molecule type" value="Genomic_DNA"/>
</dbReference>
<keyword evidence="6" id="KW-1185">Reference proteome</keyword>
<dbReference type="Proteomes" id="UP000236454">
    <property type="component" value="Unassembled WGS sequence"/>
</dbReference>
<dbReference type="Gene3D" id="3.90.550.10">
    <property type="entry name" value="Spore Coat Polysaccharide Biosynthesis Protein SpsA, Chain A"/>
    <property type="match status" value="1"/>
</dbReference>
<evidence type="ECO:0000259" key="4">
    <source>
        <dbReference type="Pfam" id="PF00535"/>
    </source>
</evidence>
<dbReference type="InterPro" id="IPR029044">
    <property type="entry name" value="Nucleotide-diphossugar_trans"/>
</dbReference>
<comment type="similarity">
    <text evidence="1">Belongs to the glycosyltransferase 2 family.</text>
</comment>
<evidence type="ECO:0000313" key="5">
    <source>
        <dbReference type="EMBL" id="SFT49616.1"/>
    </source>
</evidence>
<dbReference type="STRING" id="477690.SAMN05216474_0886"/>
<keyword evidence="2" id="KW-0328">Glycosyltransferase</keyword>
<dbReference type="RefSeq" id="WP_090246769.1">
    <property type="nucleotide sequence ID" value="NZ_FPAS01000001.1"/>
</dbReference>
<evidence type="ECO:0000256" key="2">
    <source>
        <dbReference type="ARBA" id="ARBA00022676"/>
    </source>
</evidence>
<accession>A0A1I6YGG2</accession>
<evidence type="ECO:0000256" key="3">
    <source>
        <dbReference type="ARBA" id="ARBA00022679"/>
    </source>
</evidence>
<dbReference type="PANTHER" id="PTHR43179:SF12">
    <property type="entry name" value="GALACTOFURANOSYLTRANSFERASE GLFT2"/>
    <property type="match status" value="1"/>
</dbReference>
<gene>
    <name evidence="5" type="ORF">SAMN05216474_0886</name>
</gene>
<protein>
    <recommendedName>
        <fullName evidence="4">Glycosyltransferase 2-like domain-containing protein</fullName>
    </recommendedName>
</protein>
<evidence type="ECO:0000256" key="1">
    <source>
        <dbReference type="ARBA" id="ARBA00006739"/>
    </source>
</evidence>
<dbReference type="PANTHER" id="PTHR43179">
    <property type="entry name" value="RHAMNOSYLTRANSFERASE WBBL"/>
    <property type="match status" value="1"/>
</dbReference>
<name>A0A1I6YGG2_9FLAO</name>
<evidence type="ECO:0000313" key="6">
    <source>
        <dbReference type="Proteomes" id="UP000236454"/>
    </source>
</evidence>